<dbReference type="EMBL" id="JACGWL010000007">
    <property type="protein sequence ID" value="KAK4398129.1"/>
    <property type="molecule type" value="Genomic_DNA"/>
</dbReference>
<accession>A0AAE1WRQ3</accession>
<feature type="compositionally biased region" description="Polar residues" evidence="8">
    <location>
        <begin position="1"/>
        <end position="10"/>
    </location>
</feature>
<dbReference type="AlphaFoldDB" id="A0AAE1WRQ3"/>
<evidence type="ECO:0000256" key="6">
    <source>
        <dbReference type="ARBA" id="ARBA00023242"/>
    </source>
</evidence>
<dbReference type="InterPro" id="IPR044823">
    <property type="entry name" value="ASIL1/2-like"/>
</dbReference>
<feature type="compositionally biased region" description="Pro residues" evidence="8">
    <location>
        <begin position="37"/>
        <end position="56"/>
    </location>
</feature>
<feature type="region of interest" description="Disordered" evidence="8">
    <location>
        <begin position="167"/>
        <end position="294"/>
    </location>
</feature>
<keyword evidence="12" id="KW-1185">Reference proteome</keyword>
<feature type="domain" description="Myb/SANT-like DNA-binding" evidence="10">
    <location>
        <begin position="66"/>
        <end position="159"/>
    </location>
</feature>
<evidence type="ECO:0000256" key="5">
    <source>
        <dbReference type="ARBA" id="ARBA00023163"/>
    </source>
</evidence>
<feature type="compositionally biased region" description="Acidic residues" evidence="8">
    <location>
        <begin position="258"/>
        <end position="272"/>
    </location>
</feature>
<evidence type="ECO:0000259" key="10">
    <source>
        <dbReference type="Pfam" id="PF13837"/>
    </source>
</evidence>
<reference evidence="11" key="1">
    <citation type="submission" date="2020-06" db="EMBL/GenBank/DDBJ databases">
        <authorList>
            <person name="Li T."/>
            <person name="Hu X."/>
            <person name="Zhang T."/>
            <person name="Song X."/>
            <person name="Zhang H."/>
            <person name="Dai N."/>
            <person name="Sheng W."/>
            <person name="Hou X."/>
            <person name="Wei L."/>
        </authorList>
    </citation>
    <scope>NUCLEOTIDE SEQUENCE</scope>
    <source>
        <strain evidence="11">K16</strain>
        <tissue evidence="11">Leaf</tissue>
    </source>
</reference>
<evidence type="ECO:0000256" key="8">
    <source>
        <dbReference type="SAM" id="MobiDB-lite"/>
    </source>
</evidence>
<reference evidence="11" key="2">
    <citation type="journal article" date="2024" name="Plant">
        <title>Genomic evolution and insights into agronomic trait innovations of Sesamum species.</title>
        <authorList>
            <person name="Miao H."/>
            <person name="Wang L."/>
            <person name="Qu L."/>
            <person name="Liu H."/>
            <person name="Sun Y."/>
            <person name="Le M."/>
            <person name="Wang Q."/>
            <person name="Wei S."/>
            <person name="Zheng Y."/>
            <person name="Lin W."/>
            <person name="Duan Y."/>
            <person name="Cao H."/>
            <person name="Xiong S."/>
            <person name="Wang X."/>
            <person name="Wei L."/>
            <person name="Li C."/>
            <person name="Ma Q."/>
            <person name="Ju M."/>
            <person name="Zhao R."/>
            <person name="Li G."/>
            <person name="Mu C."/>
            <person name="Tian Q."/>
            <person name="Mei H."/>
            <person name="Zhang T."/>
            <person name="Gao T."/>
            <person name="Zhang H."/>
        </authorList>
    </citation>
    <scope>NUCLEOTIDE SEQUENCE</scope>
    <source>
        <strain evidence="11">K16</strain>
    </source>
</reference>
<dbReference type="Gene3D" id="1.10.10.60">
    <property type="entry name" value="Homeodomain-like"/>
    <property type="match status" value="1"/>
</dbReference>
<keyword evidence="4" id="KW-0238">DNA-binding</keyword>
<sequence length="459" mass="51405">MSLSLMNTGSPHLPLHCQRPPPLPHRPISDDDKLAPSSPPSPAKPEPSSEPTPPATRTPAFPSREDCWSEEATRTLIEAWGAHYLQLNRGNLRQKHWQEVADAVNAIHATSAKLRRTDVQCKNRIDTTKKKYKIEKSKVVQSNGRYVSTWPHFQSLDSLIGDSFSKTSNNANGHNRNLRRRASQSPELSPSPPPLPETITQHRKSSPVIHDPERDPTMSHLLRLPWSVPVGPRSKRSGPGSVTERNFSVMAAAAAAMEAEEDDEDDDDDEDSGAWGGRLPSVGRKRKGPVEEEGTMVGDGYRRLAEAITRLAKIYEKVEEAKQRQMVELEKQRMQFAKDLEIQRMKVFMESQVQLEKLKRAKRNSENGTFSWFLSTTLVLFAVKIILAFAVRRVAKSANLSRLLNIFVACLLNIMYHITAFCYSAVPLDSLVDRSWVALCPALNQASALKVHPVSSMEN</sequence>
<dbReference type="PANTHER" id="PTHR31307:SF50">
    <property type="entry name" value="SEQUENCE-SPECIFIC DNA BINDING TRANSCRIPTION FACTOR"/>
    <property type="match status" value="1"/>
</dbReference>
<evidence type="ECO:0000313" key="12">
    <source>
        <dbReference type="Proteomes" id="UP001289374"/>
    </source>
</evidence>
<dbReference type="Proteomes" id="UP001289374">
    <property type="component" value="Unassembled WGS sequence"/>
</dbReference>
<keyword evidence="2" id="KW-0805">Transcription regulation</keyword>
<evidence type="ECO:0000256" key="2">
    <source>
        <dbReference type="ARBA" id="ARBA00023015"/>
    </source>
</evidence>
<feature type="coiled-coil region" evidence="7">
    <location>
        <begin position="301"/>
        <end position="335"/>
    </location>
</feature>
<dbReference type="PANTHER" id="PTHR31307">
    <property type="entry name" value="TRIHELIX TRANSCRIPTION FACTOR ASIL2"/>
    <property type="match status" value="1"/>
</dbReference>
<feature type="transmembrane region" description="Helical" evidence="9">
    <location>
        <begin position="370"/>
        <end position="391"/>
    </location>
</feature>
<keyword evidence="9" id="KW-0472">Membrane</keyword>
<dbReference type="GO" id="GO:0000976">
    <property type="term" value="F:transcription cis-regulatory region binding"/>
    <property type="evidence" value="ECO:0007669"/>
    <property type="project" value="TreeGrafter"/>
</dbReference>
<dbReference type="FunFam" id="1.10.10.60:FF:000104">
    <property type="entry name" value="trihelix transcription factor ASIL2"/>
    <property type="match status" value="1"/>
</dbReference>
<evidence type="ECO:0000256" key="9">
    <source>
        <dbReference type="SAM" id="Phobius"/>
    </source>
</evidence>
<comment type="subcellular location">
    <subcellularLocation>
        <location evidence="1">Nucleus</location>
    </subcellularLocation>
</comment>
<evidence type="ECO:0000256" key="4">
    <source>
        <dbReference type="ARBA" id="ARBA00023125"/>
    </source>
</evidence>
<keyword evidence="3 7" id="KW-0175">Coiled coil</keyword>
<gene>
    <name evidence="11" type="ORF">Sango_1288400</name>
</gene>
<dbReference type="InterPro" id="IPR044822">
    <property type="entry name" value="Myb_DNA-bind_4"/>
</dbReference>
<evidence type="ECO:0000256" key="3">
    <source>
        <dbReference type="ARBA" id="ARBA00023054"/>
    </source>
</evidence>
<keyword evidence="9" id="KW-1133">Transmembrane helix</keyword>
<keyword evidence="5" id="KW-0804">Transcription</keyword>
<comment type="caution">
    <text evidence="11">The sequence shown here is derived from an EMBL/GenBank/DDBJ whole genome shotgun (WGS) entry which is preliminary data.</text>
</comment>
<keyword evidence="6" id="KW-0539">Nucleus</keyword>
<keyword evidence="9" id="KW-0812">Transmembrane</keyword>
<dbReference type="GO" id="GO:0005634">
    <property type="term" value="C:nucleus"/>
    <property type="evidence" value="ECO:0007669"/>
    <property type="project" value="UniProtKB-SubCell"/>
</dbReference>
<evidence type="ECO:0000313" key="11">
    <source>
        <dbReference type="EMBL" id="KAK4398129.1"/>
    </source>
</evidence>
<proteinExistence type="predicted"/>
<feature type="region of interest" description="Disordered" evidence="8">
    <location>
        <begin position="1"/>
        <end position="67"/>
    </location>
</feature>
<feature type="transmembrane region" description="Helical" evidence="9">
    <location>
        <begin position="403"/>
        <end position="426"/>
    </location>
</feature>
<dbReference type="Pfam" id="PF13837">
    <property type="entry name" value="Myb_DNA-bind_4"/>
    <property type="match status" value="1"/>
</dbReference>
<name>A0AAE1WRQ3_9LAMI</name>
<evidence type="ECO:0000256" key="1">
    <source>
        <dbReference type="ARBA" id="ARBA00004123"/>
    </source>
</evidence>
<organism evidence="11 12">
    <name type="scientific">Sesamum angolense</name>
    <dbReference type="NCBI Taxonomy" id="2727404"/>
    <lineage>
        <taxon>Eukaryota</taxon>
        <taxon>Viridiplantae</taxon>
        <taxon>Streptophyta</taxon>
        <taxon>Embryophyta</taxon>
        <taxon>Tracheophyta</taxon>
        <taxon>Spermatophyta</taxon>
        <taxon>Magnoliopsida</taxon>
        <taxon>eudicotyledons</taxon>
        <taxon>Gunneridae</taxon>
        <taxon>Pentapetalae</taxon>
        <taxon>asterids</taxon>
        <taxon>lamiids</taxon>
        <taxon>Lamiales</taxon>
        <taxon>Pedaliaceae</taxon>
        <taxon>Sesamum</taxon>
    </lineage>
</organism>
<evidence type="ECO:0000256" key="7">
    <source>
        <dbReference type="SAM" id="Coils"/>
    </source>
</evidence>
<protein>
    <submittedName>
        <fullName evidence="11">Trihelix transcription factor ASIL2</fullName>
    </submittedName>
</protein>